<sequence>MNRFGRNEPLVLKTYGKHSRKVERWISPDTRKTAFASTSSSDLSIGESSGLRFIRRNKKVSTASSRPVRAAKKKALNGLRESDSDAENFLDPTPEQKLGASRKRRGTLSVKALPKWKRPLSESTSESEEEKTSKSRATSCGSGAMGSGLKAGNSAALPSYLSRFVTHRRRGAPEKPRVTQPSRTAQKPRVSVGDGSWNSSEDFLKSLTLAQRSRKVRPVPRRALPSANSSVELVSPAPGLRGARVVLKAVSLNGSADDRPRRGYKKPLLSSTPSVSARPGYRHPEPSISEISCSMDDAEEAFRPAADATGSLASPGQQELRVLLESSEENEGGRVGLPVSNGNAGVPQHSAELFSRGDCEAGVRDGPGTVRNLPSSENLSVQFLSAETHLGFAGGVPERERHARGGFGKGGPVGLPERREG</sequence>
<accession>A0A9D3S203</accession>
<keyword evidence="3" id="KW-1185">Reference proteome</keyword>
<evidence type="ECO:0000313" key="3">
    <source>
        <dbReference type="Proteomes" id="UP001044222"/>
    </source>
</evidence>
<feature type="region of interest" description="Disordered" evidence="1">
    <location>
        <begin position="254"/>
        <end position="289"/>
    </location>
</feature>
<organism evidence="2 3">
    <name type="scientific">Anguilla anguilla</name>
    <name type="common">European freshwater eel</name>
    <name type="synonym">Muraena anguilla</name>
    <dbReference type="NCBI Taxonomy" id="7936"/>
    <lineage>
        <taxon>Eukaryota</taxon>
        <taxon>Metazoa</taxon>
        <taxon>Chordata</taxon>
        <taxon>Craniata</taxon>
        <taxon>Vertebrata</taxon>
        <taxon>Euteleostomi</taxon>
        <taxon>Actinopterygii</taxon>
        <taxon>Neopterygii</taxon>
        <taxon>Teleostei</taxon>
        <taxon>Anguilliformes</taxon>
        <taxon>Anguillidae</taxon>
        <taxon>Anguilla</taxon>
    </lineage>
</organism>
<feature type="region of interest" description="Disordered" evidence="1">
    <location>
        <begin position="56"/>
        <end position="153"/>
    </location>
</feature>
<evidence type="ECO:0000256" key="1">
    <source>
        <dbReference type="SAM" id="MobiDB-lite"/>
    </source>
</evidence>
<comment type="caution">
    <text evidence="2">The sequence shown here is derived from an EMBL/GenBank/DDBJ whole genome shotgun (WGS) entry which is preliminary data.</text>
</comment>
<proteinExistence type="predicted"/>
<feature type="region of interest" description="Disordered" evidence="1">
    <location>
        <begin position="398"/>
        <end position="421"/>
    </location>
</feature>
<feature type="region of interest" description="Disordered" evidence="1">
    <location>
        <begin position="214"/>
        <end position="234"/>
    </location>
</feature>
<dbReference type="EMBL" id="JAFIRN010000005">
    <property type="protein sequence ID" value="KAG5849476.1"/>
    <property type="molecule type" value="Genomic_DNA"/>
</dbReference>
<feature type="region of interest" description="Disordered" evidence="1">
    <location>
        <begin position="327"/>
        <end position="349"/>
    </location>
</feature>
<reference evidence="2" key="1">
    <citation type="submission" date="2021-01" db="EMBL/GenBank/DDBJ databases">
        <title>A chromosome-scale assembly of European eel, Anguilla anguilla.</title>
        <authorList>
            <person name="Henkel C."/>
            <person name="Jong-Raadsen S.A."/>
            <person name="Dufour S."/>
            <person name="Weltzien F.-A."/>
            <person name="Palstra A.P."/>
            <person name="Pelster B."/>
            <person name="Spaink H.P."/>
            <person name="Van Den Thillart G.E."/>
            <person name="Jansen H."/>
            <person name="Zahm M."/>
            <person name="Klopp C."/>
            <person name="Cedric C."/>
            <person name="Louis A."/>
            <person name="Berthelot C."/>
            <person name="Parey E."/>
            <person name="Roest Crollius H."/>
            <person name="Montfort J."/>
            <person name="Robinson-Rechavi M."/>
            <person name="Bucao C."/>
            <person name="Bouchez O."/>
            <person name="Gislard M."/>
            <person name="Lluch J."/>
            <person name="Milhes M."/>
            <person name="Lampietro C."/>
            <person name="Lopez Roques C."/>
            <person name="Donnadieu C."/>
            <person name="Braasch I."/>
            <person name="Desvignes T."/>
            <person name="Postlethwait J."/>
            <person name="Bobe J."/>
            <person name="Guiguen Y."/>
            <person name="Dirks R."/>
        </authorList>
    </citation>
    <scope>NUCLEOTIDE SEQUENCE</scope>
    <source>
        <strain evidence="2">Tag_6206</strain>
        <tissue evidence="2">Liver</tissue>
    </source>
</reference>
<name>A0A9D3S203_ANGAN</name>
<evidence type="ECO:0000313" key="2">
    <source>
        <dbReference type="EMBL" id="KAG5849476.1"/>
    </source>
</evidence>
<dbReference type="Proteomes" id="UP001044222">
    <property type="component" value="Unassembled WGS sequence"/>
</dbReference>
<dbReference type="AlphaFoldDB" id="A0A9D3S203"/>
<gene>
    <name evidence="2" type="ORF">ANANG_G00110860</name>
</gene>
<feature type="region of interest" description="Disordered" evidence="1">
    <location>
        <begin position="166"/>
        <end position="200"/>
    </location>
</feature>
<protein>
    <submittedName>
        <fullName evidence="2">Uncharacterized protein</fullName>
    </submittedName>
</protein>